<organism evidence="1 2">
    <name type="scientific">Mesonia aestuariivivens</name>
    <dbReference type="NCBI Taxonomy" id="2796128"/>
    <lineage>
        <taxon>Bacteria</taxon>
        <taxon>Pseudomonadati</taxon>
        <taxon>Bacteroidota</taxon>
        <taxon>Flavobacteriia</taxon>
        <taxon>Flavobacteriales</taxon>
        <taxon>Flavobacteriaceae</taxon>
        <taxon>Mesonia</taxon>
    </lineage>
</organism>
<protein>
    <submittedName>
        <fullName evidence="1">Uncharacterized protein</fullName>
    </submittedName>
</protein>
<proteinExistence type="predicted"/>
<dbReference type="RefSeq" id="WP_219040796.1">
    <property type="nucleotide sequence ID" value="NZ_JAHWDF010000013.1"/>
</dbReference>
<evidence type="ECO:0000313" key="2">
    <source>
        <dbReference type="Proteomes" id="UP000719267"/>
    </source>
</evidence>
<gene>
    <name evidence="1" type="ORF">KW502_11975</name>
</gene>
<evidence type="ECO:0000313" key="1">
    <source>
        <dbReference type="EMBL" id="MBW2962514.1"/>
    </source>
</evidence>
<sequence>MISKKVLEKELQNFPDHFTIDELVGKLIVLEKRQREHTYINGLGAIPVKELDTEIEKWFKM</sequence>
<name>A0ABS6W3W8_9FLAO</name>
<reference evidence="1 2" key="1">
    <citation type="submission" date="2021-07" db="EMBL/GenBank/DDBJ databases">
        <title>Mesonia aestuariivivens sp. nov., isolated from a tidal flat.</title>
        <authorList>
            <person name="Kim Y.-O."/>
            <person name="Yoon J.-H."/>
        </authorList>
    </citation>
    <scope>NUCLEOTIDE SEQUENCE [LARGE SCALE GENOMIC DNA]</scope>
    <source>
        <strain evidence="1 2">JHPTF-M18</strain>
    </source>
</reference>
<dbReference type="EMBL" id="JAHWDF010000013">
    <property type="protein sequence ID" value="MBW2962514.1"/>
    <property type="molecule type" value="Genomic_DNA"/>
</dbReference>
<comment type="caution">
    <text evidence="1">The sequence shown here is derived from an EMBL/GenBank/DDBJ whole genome shotgun (WGS) entry which is preliminary data.</text>
</comment>
<dbReference type="Proteomes" id="UP000719267">
    <property type="component" value="Unassembled WGS sequence"/>
</dbReference>
<accession>A0ABS6W3W8</accession>
<keyword evidence="2" id="KW-1185">Reference proteome</keyword>